<dbReference type="EMBL" id="CP029788">
    <property type="protein sequence ID" value="AWT46835.1"/>
    <property type="molecule type" value="Genomic_DNA"/>
</dbReference>
<dbReference type="RefSeq" id="WP_110634271.1">
    <property type="nucleotide sequence ID" value="NZ_CP029788.1"/>
</dbReference>
<dbReference type="OrthoDB" id="4338882at2"/>
<keyword evidence="2" id="KW-1185">Reference proteome</keyword>
<reference evidence="1 2" key="1">
    <citation type="submission" date="2018-06" db="EMBL/GenBank/DDBJ databases">
        <title>The complete genome sequence of a nosiheptide producer Streptomyces actuosus ATCC 25421: deducing the ability of producing a new class III lantibiotics.</title>
        <authorList>
            <person name="Liu W."/>
            <person name="Sun F."/>
            <person name="Hu Y."/>
        </authorList>
    </citation>
    <scope>NUCLEOTIDE SEQUENCE [LARGE SCALE GENOMIC DNA]</scope>
    <source>
        <strain evidence="1 2">ATCC 25421</strain>
    </source>
</reference>
<sequence>MTCAITDGRRLKNDVGPAYRGPKPPPYTTWLRLDNGKWATAVYAELLNGVRLSDLPKCG</sequence>
<evidence type="ECO:0000313" key="2">
    <source>
        <dbReference type="Proteomes" id="UP000247634"/>
    </source>
</evidence>
<name>A0A2U9PCR0_STRAS</name>
<organism evidence="1 2">
    <name type="scientific">Streptomyces actuosus</name>
    <dbReference type="NCBI Taxonomy" id="1885"/>
    <lineage>
        <taxon>Bacteria</taxon>
        <taxon>Bacillati</taxon>
        <taxon>Actinomycetota</taxon>
        <taxon>Actinomycetes</taxon>
        <taxon>Kitasatosporales</taxon>
        <taxon>Streptomycetaceae</taxon>
        <taxon>Streptomyces</taxon>
    </lineage>
</organism>
<accession>A0A2U9PCR0</accession>
<dbReference type="KEGG" id="sact:DMT42_34255"/>
<dbReference type="AlphaFoldDB" id="A0A2U9PCR0"/>
<dbReference type="Proteomes" id="UP000247634">
    <property type="component" value="Chromosome"/>
</dbReference>
<proteinExistence type="predicted"/>
<gene>
    <name evidence="1" type="ORF">DMT42_34255</name>
</gene>
<protein>
    <recommendedName>
        <fullName evidence="3">Transposase</fullName>
    </recommendedName>
</protein>
<evidence type="ECO:0000313" key="1">
    <source>
        <dbReference type="EMBL" id="AWT46835.1"/>
    </source>
</evidence>
<evidence type="ECO:0008006" key="3">
    <source>
        <dbReference type="Google" id="ProtNLM"/>
    </source>
</evidence>